<evidence type="ECO:0000313" key="8">
    <source>
        <dbReference type="Proteomes" id="UP000759131"/>
    </source>
</evidence>
<dbReference type="Proteomes" id="UP000759131">
    <property type="component" value="Unassembled WGS sequence"/>
</dbReference>
<dbReference type="EMBL" id="OC863831">
    <property type="protein sequence ID" value="CAD7631298.1"/>
    <property type="molecule type" value="Genomic_DNA"/>
</dbReference>
<dbReference type="InterPro" id="IPR000909">
    <property type="entry name" value="PLipase_C_PInositol-sp_X_dom"/>
</dbReference>
<evidence type="ECO:0000256" key="1">
    <source>
        <dbReference type="ARBA" id="ARBA00000110"/>
    </source>
</evidence>
<keyword evidence="3" id="KW-0460">Magnesium</keyword>
<dbReference type="GO" id="GO:0006629">
    <property type="term" value="P:lipid metabolic process"/>
    <property type="evidence" value="ECO:0007669"/>
    <property type="project" value="InterPro"/>
</dbReference>
<evidence type="ECO:0000256" key="5">
    <source>
        <dbReference type="ARBA" id="ARBA00023239"/>
    </source>
</evidence>
<evidence type="ECO:0000313" key="7">
    <source>
        <dbReference type="EMBL" id="CAD7631298.1"/>
    </source>
</evidence>
<dbReference type="SMART" id="SM00148">
    <property type="entry name" value="PLCXc"/>
    <property type="match status" value="1"/>
</dbReference>
<dbReference type="OrthoDB" id="6426110at2759"/>
<keyword evidence="4" id="KW-1015">Disulfide bond</keyword>
<keyword evidence="5" id="KW-0456">Lyase</keyword>
<evidence type="ECO:0000256" key="3">
    <source>
        <dbReference type="ARBA" id="ARBA00022842"/>
    </source>
</evidence>
<name>A0A7R9KZY9_9ACAR</name>
<dbReference type="EMBL" id="CAJPIZ010009256">
    <property type="protein sequence ID" value="CAG2111728.1"/>
    <property type="molecule type" value="Genomic_DNA"/>
</dbReference>
<protein>
    <recommendedName>
        <fullName evidence="6">Phosphatidylinositol-specific phospholipase C X domain-containing protein</fullName>
    </recommendedName>
</protein>
<keyword evidence="2" id="KW-0479">Metal-binding</keyword>
<evidence type="ECO:0000256" key="4">
    <source>
        <dbReference type="ARBA" id="ARBA00023157"/>
    </source>
</evidence>
<dbReference type="Gene3D" id="3.20.20.190">
    <property type="entry name" value="Phosphatidylinositol (PI) phosphodiesterase"/>
    <property type="match status" value="2"/>
</dbReference>
<reference evidence="7" key="1">
    <citation type="submission" date="2020-11" db="EMBL/GenBank/DDBJ databases">
        <authorList>
            <person name="Tran Van P."/>
        </authorList>
    </citation>
    <scope>NUCLEOTIDE SEQUENCE</scope>
</reference>
<dbReference type="SUPFAM" id="SSF51695">
    <property type="entry name" value="PLC-like phosphodiesterases"/>
    <property type="match status" value="2"/>
</dbReference>
<organism evidence="7">
    <name type="scientific">Medioppia subpectinata</name>
    <dbReference type="NCBI Taxonomy" id="1979941"/>
    <lineage>
        <taxon>Eukaryota</taxon>
        <taxon>Metazoa</taxon>
        <taxon>Ecdysozoa</taxon>
        <taxon>Arthropoda</taxon>
        <taxon>Chelicerata</taxon>
        <taxon>Arachnida</taxon>
        <taxon>Acari</taxon>
        <taxon>Acariformes</taxon>
        <taxon>Sarcoptiformes</taxon>
        <taxon>Oribatida</taxon>
        <taxon>Brachypylina</taxon>
        <taxon>Oppioidea</taxon>
        <taxon>Oppiidae</taxon>
        <taxon>Medioppia</taxon>
    </lineage>
</organism>
<evidence type="ECO:0000259" key="6">
    <source>
        <dbReference type="SMART" id="SM00148"/>
    </source>
</evidence>
<keyword evidence="8" id="KW-1185">Reference proteome</keyword>
<feature type="domain" description="Phosphatidylinositol-specific phospholipase C X" evidence="6">
    <location>
        <begin position="117"/>
        <end position="266"/>
    </location>
</feature>
<dbReference type="InterPro" id="IPR017946">
    <property type="entry name" value="PLC-like_Pdiesterase_TIM-brl"/>
</dbReference>
<dbReference type="InterPro" id="IPR051057">
    <property type="entry name" value="PI-PLC_domain"/>
</dbReference>
<proteinExistence type="predicted"/>
<dbReference type="PANTHER" id="PTHR13593">
    <property type="match status" value="1"/>
</dbReference>
<comment type="catalytic activity">
    <reaction evidence="1">
        <text>an N-(acyl)-sphingosylphosphoethanolamine = an N-(acyl)-sphingosyl-1,3-cyclic phosphate + ethanolamine</text>
        <dbReference type="Rhea" id="RHEA:60648"/>
        <dbReference type="ChEBI" id="CHEBI:57603"/>
        <dbReference type="ChEBI" id="CHEBI:143891"/>
        <dbReference type="ChEBI" id="CHEBI:143892"/>
    </reaction>
</comment>
<dbReference type="GO" id="GO:0008081">
    <property type="term" value="F:phosphoric diester hydrolase activity"/>
    <property type="evidence" value="ECO:0007669"/>
    <property type="project" value="InterPro"/>
</dbReference>
<dbReference type="GO" id="GO:0016829">
    <property type="term" value="F:lyase activity"/>
    <property type="evidence" value="ECO:0007669"/>
    <property type="project" value="UniProtKB-KW"/>
</dbReference>
<evidence type="ECO:0000256" key="2">
    <source>
        <dbReference type="ARBA" id="ARBA00022723"/>
    </source>
</evidence>
<sequence>QVQTQVWLTVSPLADKTSQRLIEINWRNAPKTNQNDWIGIFTSDPIDSTGAIRKLMVDDRLNGYNVTDIQFPYRNFATGKLTQQCLGYYIAYIHNDIVFAKNCIKNNPFWMENNLAIIGDKTLPSLMIPGTHDSGAYEKWGPKSVGDIVRGFMIAHDESLYNQMVYGIRYLDMRVGYHNVSETDDKLWIVHGLFRTDHTLRSAAEQVRDFLKAAPKEIVIFDFHRFVTGFNDEKNADILRMRYKEFFDVVESELKDLMIPFSLSSTTSFLIAPVLSIGSDVNIPIQSFWTDIQFPYRNFATGKLTQQCLGYYIGYLDMRVGYHNVSETDDKLWIVHGLFRTDHTLRSAAEQVRDFLKAAPKEIVIFDFHRFVTGFNDEKNADILRMRYKEFFDVVESELKDLMIPFRYCYKLSNFSIYIIYF</sequence>
<dbReference type="AlphaFoldDB" id="A0A7R9KZY9"/>
<accession>A0A7R9KZY9</accession>
<feature type="non-terminal residue" evidence="7">
    <location>
        <position position="1"/>
    </location>
</feature>
<dbReference type="GO" id="GO:0046872">
    <property type="term" value="F:metal ion binding"/>
    <property type="evidence" value="ECO:0007669"/>
    <property type="project" value="UniProtKB-KW"/>
</dbReference>
<dbReference type="PROSITE" id="PS50007">
    <property type="entry name" value="PIPLC_X_DOMAIN"/>
    <property type="match status" value="1"/>
</dbReference>
<gene>
    <name evidence="7" type="ORF">OSB1V03_LOCUS11707</name>
</gene>
<dbReference type="PANTHER" id="PTHR13593:SF103">
    <property type="entry name" value="RE10370P"/>
    <property type="match status" value="1"/>
</dbReference>